<dbReference type="EMBL" id="KQ988493">
    <property type="protein sequence ID" value="KZV55600.1"/>
    <property type="molecule type" value="Genomic_DNA"/>
</dbReference>
<organism evidence="2 3">
    <name type="scientific">Dorcoceras hygrometricum</name>
    <dbReference type="NCBI Taxonomy" id="472368"/>
    <lineage>
        <taxon>Eukaryota</taxon>
        <taxon>Viridiplantae</taxon>
        <taxon>Streptophyta</taxon>
        <taxon>Embryophyta</taxon>
        <taxon>Tracheophyta</taxon>
        <taxon>Spermatophyta</taxon>
        <taxon>Magnoliopsida</taxon>
        <taxon>eudicotyledons</taxon>
        <taxon>Gunneridae</taxon>
        <taxon>Pentapetalae</taxon>
        <taxon>asterids</taxon>
        <taxon>lamiids</taxon>
        <taxon>Lamiales</taxon>
        <taxon>Gesneriaceae</taxon>
        <taxon>Didymocarpoideae</taxon>
        <taxon>Trichosporeae</taxon>
        <taxon>Loxocarpinae</taxon>
        <taxon>Dorcoceras</taxon>
    </lineage>
</organism>
<accession>A0A2Z7D7I6</accession>
<dbReference type="AlphaFoldDB" id="A0A2Z7D7I6"/>
<reference evidence="2 3" key="1">
    <citation type="journal article" date="2015" name="Proc. Natl. Acad. Sci. U.S.A.">
        <title>The resurrection genome of Boea hygrometrica: A blueprint for survival of dehydration.</title>
        <authorList>
            <person name="Xiao L."/>
            <person name="Yang G."/>
            <person name="Zhang L."/>
            <person name="Yang X."/>
            <person name="Zhao S."/>
            <person name="Ji Z."/>
            <person name="Zhou Q."/>
            <person name="Hu M."/>
            <person name="Wang Y."/>
            <person name="Chen M."/>
            <person name="Xu Y."/>
            <person name="Jin H."/>
            <person name="Xiao X."/>
            <person name="Hu G."/>
            <person name="Bao F."/>
            <person name="Hu Y."/>
            <person name="Wan P."/>
            <person name="Li L."/>
            <person name="Deng X."/>
            <person name="Kuang T."/>
            <person name="Xiang C."/>
            <person name="Zhu J.K."/>
            <person name="Oliver M.J."/>
            <person name="He Y."/>
        </authorList>
    </citation>
    <scope>NUCLEOTIDE SEQUENCE [LARGE SCALE GENOMIC DNA]</scope>
    <source>
        <strain evidence="3">cv. XS01</strain>
    </source>
</reference>
<keyword evidence="3" id="KW-1185">Reference proteome</keyword>
<evidence type="ECO:0000256" key="1">
    <source>
        <dbReference type="SAM" id="MobiDB-lite"/>
    </source>
</evidence>
<dbReference type="Proteomes" id="UP000250235">
    <property type="component" value="Unassembled WGS sequence"/>
</dbReference>
<evidence type="ECO:0000313" key="2">
    <source>
        <dbReference type="EMBL" id="KZV55600.1"/>
    </source>
</evidence>
<name>A0A2Z7D7I6_9LAMI</name>
<protein>
    <submittedName>
        <fullName evidence="2">Uncharacterized protein</fullName>
    </submittedName>
</protein>
<evidence type="ECO:0000313" key="3">
    <source>
        <dbReference type="Proteomes" id="UP000250235"/>
    </source>
</evidence>
<gene>
    <name evidence="2" type="ORF">F511_25491</name>
</gene>
<proteinExistence type="predicted"/>
<feature type="region of interest" description="Disordered" evidence="1">
    <location>
        <begin position="191"/>
        <end position="212"/>
    </location>
</feature>
<sequence length="212" mass="23381">MFKLLSYAPAHTWASAQLVHQLSPECTSSRLCTCSFALRCTHDAPFVGSQHLLLRNHIFGLTHRIMVKRLAKPPHDPLGITDCACKNQSVMVSVQYGPFNTNIPIRSTTIGKSRVPRDSITMHTSWRSNSDIACVTRRLTPTNSTGKLALQRLTGYDLLIRSTTKISIPSPVCTRNQRKFHRRNLLAGTVGTNSDGVGGGGEEIRGKEENIS</sequence>
<feature type="compositionally biased region" description="Basic and acidic residues" evidence="1">
    <location>
        <begin position="202"/>
        <end position="212"/>
    </location>
</feature>